<dbReference type="CDD" id="cd14824">
    <property type="entry name" value="Longin"/>
    <property type="match status" value="1"/>
</dbReference>
<keyword evidence="4" id="KW-0564">Palmitate</keyword>
<dbReference type="InterPro" id="IPR042855">
    <property type="entry name" value="V_SNARE_CC"/>
</dbReference>
<protein>
    <submittedName>
        <fullName evidence="11">Palmitoyltransferase</fullName>
    </submittedName>
</protein>
<keyword evidence="12" id="KW-1185">Reference proteome</keyword>
<name>A0A9W8LEE5_9FUNG</name>
<evidence type="ECO:0000256" key="8">
    <source>
        <dbReference type="PROSITE-ProRule" id="PRU00290"/>
    </source>
</evidence>
<dbReference type="OrthoDB" id="27923at2759"/>
<evidence type="ECO:0000313" key="11">
    <source>
        <dbReference type="EMBL" id="KAJ2778203.1"/>
    </source>
</evidence>
<dbReference type="InterPro" id="IPR010908">
    <property type="entry name" value="Longin_dom"/>
</dbReference>
<proteinExistence type="inferred from homology"/>
<keyword evidence="8" id="KW-0175">Coiled coil</keyword>
<dbReference type="Gene3D" id="1.20.5.110">
    <property type="match status" value="1"/>
</dbReference>
<evidence type="ECO:0000256" key="5">
    <source>
        <dbReference type="ARBA" id="ARBA00023288"/>
    </source>
</evidence>
<evidence type="ECO:0000256" key="7">
    <source>
        <dbReference type="ARBA" id="ARBA00046278"/>
    </source>
</evidence>
<evidence type="ECO:0000256" key="4">
    <source>
        <dbReference type="ARBA" id="ARBA00023139"/>
    </source>
</evidence>
<organism evidence="11 12">
    <name type="scientific">Coemansia javaensis</name>
    <dbReference type="NCBI Taxonomy" id="2761396"/>
    <lineage>
        <taxon>Eukaryota</taxon>
        <taxon>Fungi</taxon>
        <taxon>Fungi incertae sedis</taxon>
        <taxon>Zoopagomycota</taxon>
        <taxon>Kickxellomycotina</taxon>
        <taxon>Kickxellomycetes</taxon>
        <taxon>Kickxellales</taxon>
        <taxon>Kickxellaceae</taxon>
        <taxon>Coemansia</taxon>
    </lineage>
</organism>
<comment type="caution">
    <text evidence="11">The sequence shown here is derived from an EMBL/GenBank/DDBJ whole genome shotgun (WGS) entry which is preliminary data.</text>
</comment>
<reference evidence="11" key="1">
    <citation type="submission" date="2022-07" db="EMBL/GenBank/DDBJ databases">
        <title>Phylogenomic reconstructions and comparative analyses of Kickxellomycotina fungi.</title>
        <authorList>
            <person name="Reynolds N.K."/>
            <person name="Stajich J.E."/>
            <person name="Barry K."/>
            <person name="Grigoriev I.V."/>
            <person name="Crous P."/>
            <person name="Smith M.E."/>
        </authorList>
    </citation>
    <scope>NUCLEOTIDE SEQUENCE</scope>
    <source>
        <strain evidence="11">NBRC 105414</strain>
    </source>
</reference>
<dbReference type="SMART" id="SM01270">
    <property type="entry name" value="Longin"/>
    <property type="match status" value="1"/>
</dbReference>
<dbReference type="EMBL" id="JANBUL010000243">
    <property type="protein sequence ID" value="KAJ2778203.1"/>
    <property type="molecule type" value="Genomic_DNA"/>
</dbReference>
<dbReference type="InterPro" id="IPR011012">
    <property type="entry name" value="Longin-like_dom_sf"/>
</dbReference>
<comment type="similarity">
    <text evidence="1">Belongs to the synaptobrevin family.</text>
</comment>
<evidence type="ECO:0000256" key="3">
    <source>
        <dbReference type="ARBA" id="ARBA00023136"/>
    </source>
</evidence>
<dbReference type="SUPFAM" id="SSF58038">
    <property type="entry name" value="SNARE fusion complex"/>
    <property type="match status" value="1"/>
</dbReference>
<dbReference type="GO" id="GO:0005484">
    <property type="term" value="F:SNAP receptor activity"/>
    <property type="evidence" value="ECO:0007669"/>
    <property type="project" value="TreeGrafter"/>
</dbReference>
<evidence type="ECO:0000259" key="10">
    <source>
        <dbReference type="PROSITE" id="PS50892"/>
    </source>
</evidence>
<keyword evidence="6" id="KW-0636">Prenylation</keyword>
<comment type="subcellular location">
    <subcellularLocation>
        <location evidence="7">Endomembrane system</location>
        <topology evidence="7">Lipid-anchor</topology>
        <orientation evidence="7">Cytoplasmic side</orientation>
    </subcellularLocation>
</comment>
<dbReference type="SUPFAM" id="SSF64356">
    <property type="entry name" value="SNARE-like"/>
    <property type="match status" value="1"/>
</dbReference>
<dbReference type="Proteomes" id="UP001140217">
    <property type="component" value="Unassembled WGS sequence"/>
</dbReference>
<dbReference type="Pfam" id="PF00957">
    <property type="entry name" value="Synaptobrevin"/>
    <property type="match status" value="1"/>
</dbReference>
<dbReference type="PROSITE" id="PS50859">
    <property type="entry name" value="LONGIN"/>
    <property type="match status" value="1"/>
</dbReference>
<dbReference type="PROSITE" id="PS50892">
    <property type="entry name" value="V_SNARE"/>
    <property type="match status" value="1"/>
</dbReference>
<dbReference type="AlphaFoldDB" id="A0A9W8LEE5"/>
<feature type="domain" description="V-SNARE coiled-coil homology" evidence="10">
    <location>
        <begin position="144"/>
        <end position="204"/>
    </location>
</feature>
<dbReference type="GO" id="GO:0006888">
    <property type="term" value="P:endoplasmic reticulum to Golgi vesicle-mediated transport"/>
    <property type="evidence" value="ECO:0007669"/>
    <property type="project" value="TreeGrafter"/>
</dbReference>
<sequence length="204" mass="22778">MKVFFLAVVRPQERGAAGEQAPSLILAEASKLDSFSLFSRSSVQEFMRFFAATIAERTAVGQRQGVTENDYVGYVVRRHGQLAVVAVTDKDYPELAAMELVGKAARAFEARFEARQIAQAAAALPFEDADELLRQYQDPRQANAILKVQRELEDTKAVLHKTMEGLLEREERLDMLVDKSAHLSSQSKAFYKTAKKTNSCCIVM</sequence>
<evidence type="ECO:0000259" key="9">
    <source>
        <dbReference type="PROSITE" id="PS50859"/>
    </source>
</evidence>
<evidence type="ECO:0000256" key="6">
    <source>
        <dbReference type="ARBA" id="ARBA00023289"/>
    </source>
</evidence>
<dbReference type="PANTHER" id="PTHR45806:SF1">
    <property type="entry name" value="SYNAPTOBREVIN HOMOLOG YKT6"/>
    <property type="match status" value="1"/>
</dbReference>
<keyword evidence="5" id="KW-0449">Lipoprotein</keyword>
<dbReference type="PANTHER" id="PTHR45806">
    <property type="entry name" value="SYNAPTOBREVIN HOMOLOG YKT6"/>
    <property type="match status" value="1"/>
</dbReference>
<keyword evidence="2" id="KW-0488">Methylation</keyword>
<dbReference type="GO" id="GO:0005794">
    <property type="term" value="C:Golgi apparatus"/>
    <property type="evidence" value="ECO:0007669"/>
    <property type="project" value="TreeGrafter"/>
</dbReference>
<evidence type="ECO:0000313" key="12">
    <source>
        <dbReference type="Proteomes" id="UP001140217"/>
    </source>
</evidence>
<evidence type="ECO:0000256" key="2">
    <source>
        <dbReference type="ARBA" id="ARBA00022481"/>
    </source>
</evidence>
<accession>A0A9W8LEE5</accession>
<evidence type="ECO:0000256" key="1">
    <source>
        <dbReference type="ARBA" id="ARBA00008025"/>
    </source>
</evidence>
<dbReference type="Pfam" id="PF13774">
    <property type="entry name" value="Longin"/>
    <property type="match status" value="1"/>
</dbReference>
<keyword evidence="3" id="KW-0472">Membrane</keyword>
<dbReference type="Gene3D" id="3.30.450.50">
    <property type="entry name" value="Longin domain"/>
    <property type="match status" value="1"/>
</dbReference>
<feature type="domain" description="Longin" evidence="9">
    <location>
        <begin position="7"/>
        <end position="136"/>
    </location>
</feature>
<gene>
    <name evidence="11" type="primary">YKT6</name>
    <name evidence="11" type="ORF">H4R18_004752</name>
</gene>